<proteinExistence type="predicted"/>
<dbReference type="InterPro" id="IPR051162">
    <property type="entry name" value="T4SS_component"/>
</dbReference>
<evidence type="ECO:0000313" key="2">
    <source>
        <dbReference type="EMBL" id="RJX51904.1"/>
    </source>
</evidence>
<organism evidence="2 3">
    <name type="scientific">Halonotius pteroides</name>
    <dbReference type="NCBI Taxonomy" id="268735"/>
    <lineage>
        <taxon>Archaea</taxon>
        <taxon>Methanobacteriati</taxon>
        <taxon>Methanobacteriota</taxon>
        <taxon>Stenosarchaea group</taxon>
        <taxon>Halobacteria</taxon>
        <taxon>Halobacteriales</taxon>
        <taxon>Haloferacaceae</taxon>
        <taxon>Halonotius</taxon>
    </lineage>
</organism>
<dbReference type="Gene3D" id="3.40.50.300">
    <property type="entry name" value="P-loop containing nucleotide triphosphate hydrolases"/>
    <property type="match status" value="1"/>
</dbReference>
<dbReference type="RefSeq" id="WP_120082663.1">
    <property type="nucleotide sequence ID" value="NZ_QMDW01000001.1"/>
</dbReference>
<keyword evidence="1" id="KW-0472">Membrane</keyword>
<dbReference type="PANTHER" id="PTHR30121:SF6">
    <property type="entry name" value="SLR6007 PROTEIN"/>
    <property type="match status" value="1"/>
</dbReference>
<reference evidence="2 3" key="1">
    <citation type="submission" date="2018-06" db="EMBL/GenBank/DDBJ databases">
        <title>Halonotius sp. F13-13 a new haloarchaeeon isolated from a solar saltern from Isla Cristina, Huelva, Spain.</title>
        <authorList>
            <person name="Duran-Viseras A."/>
            <person name="Sanchez-Porro C."/>
            <person name="Ventosa A."/>
        </authorList>
    </citation>
    <scope>NUCLEOTIDE SEQUENCE [LARGE SCALE GENOMIC DNA]</scope>
    <source>
        <strain evidence="2 3">CECT 7525</strain>
    </source>
</reference>
<dbReference type="OrthoDB" id="270521at2157"/>
<dbReference type="EMBL" id="QMDW01000001">
    <property type="protein sequence ID" value="RJX51904.1"/>
    <property type="molecule type" value="Genomic_DNA"/>
</dbReference>
<dbReference type="Proteomes" id="UP000281564">
    <property type="component" value="Unassembled WGS sequence"/>
</dbReference>
<sequence length="710" mass="81465">MTSIRFPGKLEVSTKFFGQFTVKDLLRLLTPSGLVYIFVPSIFGFLLAGALGVTWYWFTPYGQHLDTLLYNLIRYRTHQKKIDMESEPTAFNEIIRMGDDRAAAFVKVTPTNLDMKSEDERKALHSLYRNLLDTVNYPVHVISRQDHLDLEDYIQKLDKPGNTRQDIRHQYMLKCREFSDQDLSYTTHYIKIFAEKNVDTLMPSFLQLTDKEADEKPLTEELNSRCNEVIDAINSAELQAEQVTDSDLKTLSNFYPGTVSENIEPDWTSVGKKFNTKGYRKSLYLSEYPSTVELGWPLQLLRTEGLVDITQVIEPRRSAKASTKLQRLSEKLNAEIDSILSHGYRGTNKLETLLEDTEWILDLLAERRSTAVDYGVYITAKANDKESCIQTYRQIQNRLDTLRNQYTKPVLRTDEAFKTDHPAYGDALNETHLMPSTSAAAGFPFGTQSTQQNQGVIYGVDTSDQAPVLADRFQWSSHSMVRMGMVGSGKSYAAKIELLRSAVVYDNLQIITVDPKQEYRTVTEALGGSIEYLDSTSDYHFPEDQHVCFQVKDRGEEENVRELVELIREIYSYVSQDQRKTLVLIDEARILMNDEEGRKVLNQFVLEGRDTNTAVTLVTQNASHFTYCREGREILDNVPGKVFMRHDRVPDSVVDYFQLSERERQELYELKTGTDSEYSEAILKISGNLDTRIKIESTPAEHDVIHQEEQ</sequence>
<dbReference type="PANTHER" id="PTHR30121">
    <property type="entry name" value="UNCHARACTERIZED PROTEIN YJGR-RELATED"/>
    <property type="match status" value="1"/>
</dbReference>
<evidence type="ECO:0000256" key="1">
    <source>
        <dbReference type="SAM" id="Phobius"/>
    </source>
</evidence>
<dbReference type="Pfam" id="PF12846">
    <property type="entry name" value="AAA_10"/>
    <property type="match status" value="1"/>
</dbReference>
<gene>
    <name evidence="2" type="ORF">DP106_00920</name>
</gene>
<dbReference type="SUPFAM" id="SSF52540">
    <property type="entry name" value="P-loop containing nucleoside triphosphate hydrolases"/>
    <property type="match status" value="1"/>
</dbReference>
<keyword evidence="1" id="KW-1133">Transmembrane helix</keyword>
<dbReference type="InterPro" id="IPR027417">
    <property type="entry name" value="P-loop_NTPase"/>
</dbReference>
<name>A0A3A6QB08_9EURY</name>
<keyword evidence="3" id="KW-1185">Reference proteome</keyword>
<protein>
    <submittedName>
        <fullName evidence="2">Transfer complex-like protein</fullName>
    </submittedName>
</protein>
<feature type="transmembrane region" description="Helical" evidence="1">
    <location>
        <begin position="33"/>
        <end position="58"/>
    </location>
</feature>
<comment type="caution">
    <text evidence="2">The sequence shown here is derived from an EMBL/GenBank/DDBJ whole genome shotgun (WGS) entry which is preliminary data.</text>
</comment>
<keyword evidence="1" id="KW-0812">Transmembrane</keyword>
<accession>A0A3A6QB08</accession>
<evidence type="ECO:0000313" key="3">
    <source>
        <dbReference type="Proteomes" id="UP000281564"/>
    </source>
</evidence>
<dbReference type="AlphaFoldDB" id="A0A3A6QB08"/>